<dbReference type="VEuPathDB" id="FungiDB:DFL_008932"/>
<dbReference type="OrthoDB" id="5387699at2759"/>
<dbReference type="Proteomes" id="UP000283090">
    <property type="component" value="Unassembled WGS sequence"/>
</dbReference>
<organism evidence="2 3">
    <name type="scientific">Arthrobotrys flagrans</name>
    <name type="common">Nematode-trapping fungus</name>
    <name type="synonym">Trichothecium flagrans</name>
    <dbReference type="NCBI Taxonomy" id="97331"/>
    <lineage>
        <taxon>Eukaryota</taxon>
        <taxon>Fungi</taxon>
        <taxon>Dikarya</taxon>
        <taxon>Ascomycota</taxon>
        <taxon>Pezizomycotina</taxon>
        <taxon>Orbiliomycetes</taxon>
        <taxon>Orbiliales</taxon>
        <taxon>Orbiliaceae</taxon>
        <taxon>Arthrobotrys</taxon>
    </lineage>
</organism>
<comment type="caution">
    <text evidence="2">The sequence shown here is derived from an EMBL/GenBank/DDBJ whole genome shotgun (WGS) entry which is preliminary data.</text>
</comment>
<accession>A0A436ZQ94</accession>
<feature type="compositionally biased region" description="Basic and acidic residues" evidence="1">
    <location>
        <begin position="280"/>
        <end position="290"/>
    </location>
</feature>
<dbReference type="AlphaFoldDB" id="A0A436ZQ94"/>
<evidence type="ECO:0000313" key="2">
    <source>
        <dbReference type="EMBL" id="RVD81054.1"/>
    </source>
</evidence>
<evidence type="ECO:0000313" key="3">
    <source>
        <dbReference type="Proteomes" id="UP000283090"/>
    </source>
</evidence>
<keyword evidence="3" id="KW-1185">Reference proteome</keyword>
<proteinExistence type="predicted"/>
<name>A0A436ZQ94_ARTFL</name>
<dbReference type="EMBL" id="SAEB01000012">
    <property type="protein sequence ID" value="RVD81054.1"/>
    <property type="molecule type" value="Genomic_DNA"/>
</dbReference>
<sequence length="322" mass="34959">MSRKDGFDDAVPGTGTGICILAILLNAAQVAIASPMVSSNLTAPNTTVSIPWITATSLTNLKFTSTASLHSATLTPKVTTTKTLDSMVPGIIGTTSKSSPDTLETSTLNQRVVDPSFFYVGRMHIRCKSIDGTLRQMERIVTRQTPWDLASGIPQAQWEATIELFKDIVDTQGAFQPEVDLATVMSPIQEFQNAIDRIPAGIRAFNPGWEWLVDPLIATVPGQRLGFTPPPDGLNVAPLGEPPYFLEFVRENPYHDEEASVNGLFDSGKWDRNPGPGGNEKGRGFKKRESLPLLSDKMSEDKNGYPVREGNGVSGEVADERD</sequence>
<reference evidence="2 3" key="1">
    <citation type="submission" date="2019-01" db="EMBL/GenBank/DDBJ databases">
        <title>Intercellular communication is required for trap formation in the nematode-trapping fungus Duddingtonia flagrans.</title>
        <authorList>
            <person name="Youssar L."/>
            <person name="Wernet V."/>
            <person name="Hensel N."/>
            <person name="Hildebrandt H.-G."/>
            <person name="Fischer R."/>
        </authorList>
    </citation>
    <scope>NUCLEOTIDE SEQUENCE [LARGE SCALE GENOMIC DNA]</scope>
    <source>
        <strain evidence="2 3">CBS H-5679</strain>
    </source>
</reference>
<gene>
    <name evidence="2" type="ORF">DFL_008932</name>
</gene>
<dbReference type="GeneID" id="93591243"/>
<dbReference type="RefSeq" id="XP_067486598.1">
    <property type="nucleotide sequence ID" value="XM_067638740.1"/>
</dbReference>
<evidence type="ECO:0000256" key="1">
    <source>
        <dbReference type="SAM" id="MobiDB-lite"/>
    </source>
</evidence>
<feature type="region of interest" description="Disordered" evidence="1">
    <location>
        <begin position="260"/>
        <end position="322"/>
    </location>
</feature>
<protein>
    <submittedName>
        <fullName evidence="2">Uncharacterized protein</fullName>
    </submittedName>
</protein>